<accession>A0A940WJU9</accession>
<name>A0A940WJU9_9ACTN</name>
<sequence length="188" mass="19787">MDFTHGPTATLVYLAGIGNSGPGHWQARWHARVPGGVWVEHSSWDDPVRDVWVRDLDEALRAVEGPKILVAHSLGCALVPQWVAEHADECEDAGVAGALLVALPDPGGPEFPSQAVGFDAPKYQRLPFPAVVVASEDDPYGSLGHATEVAGIMGADLVNVGRKGHINADSGLGDWPEGWALLTGAFTG</sequence>
<dbReference type="AlphaFoldDB" id="A0A940WJU9"/>
<reference evidence="1" key="1">
    <citation type="submission" date="2021-02" db="EMBL/GenBank/DDBJ databases">
        <title>Draft genome sequence of Microbispora sp. RL4-1S isolated from rice leaves in Thailand.</title>
        <authorList>
            <person name="Muangham S."/>
            <person name="Duangmal K."/>
        </authorList>
    </citation>
    <scope>NUCLEOTIDE SEQUENCE</scope>
    <source>
        <strain evidence="1">RL4-1S</strain>
    </source>
</reference>
<dbReference type="Pfam" id="PF06821">
    <property type="entry name" value="Ser_hydrolase"/>
    <property type="match status" value="1"/>
</dbReference>
<protein>
    <submittedName>
        <fullName evidence="1">Serine hydrolase family protein</fullName>
    </submittedName>
</protein>
<dbReference type="InterPro" id="IPR029058">
    <property type="entry name" value="AB_hydrolase_fold"/>
</dbReference>
<dbReference type="RefSeq" id="WP_210158247.1">
    <property type="nucleotide sequence ID" value="NZ_JAFCNB010000016.1"/>
</dbReference>
<keyword evidence="2" id="KW-1185">Reference proteome</keyword>
<dbReference type="InterPro" id="IPR010662">
    <property type="entry name" value="RBBP9/YdeN"/>
</dbReference>
<gene>
    <name evidence="1" type="ORF">JOL79_24600</name>
</gene>
<evidence type="ECO:0000313" key="2">
    <source>
        <dbReference type="Proteomes" id="UP000674234"/>
    </source>
</evidence>
<organism evidence="1 2">
    <name type="scientific">Microbispora oryzae</name>
    <dbReference type="NCBI Taxonomy" id="2806554"/>
    <lineage>
        <taxon>Bacteria</taxon>
        <taxon>Bacillati</taxon>
        <taxon>Actinomycetota</taxon>
        <taxon>Actinomycetes</taxon>
        <taxon>Streptosporangiales</taxon>
        <taxon>Streptosporangiaceae</taxon>
        <taxon>Microbispora</taxon>
    </lineage>
</organism>
<dbReference type="EMBL" id="JAFCNB010000016">
    <property type="protein sequence ID" value="MBP2706970.1"/>
    <property type="molecule type" value="Genomic_DNA"/>
</dbReference>
<comment type="caution">
    <text evidence="1">The sequence shown here is derived from an EMBL/GenBank/DDBJ whole genome shotgun (WGS) entry which is preliminary data.</text>
</comment>
<keyword evidence="1" id="KW-0378">Hydrolase</keyword>
<evidence type="ECO:0000313" key="1">
    <source>
        <dbReference type="EMBL" id="MBP2706970.1"/>
    </source>
</evidence>
<dbReference type="Gene3D" id="3.40.50.1820">
    <property type="entry name" value="alpha/beta hydrolase"/>
    <property type="match status" value="1"/>
</dbReference>
<proteinExistence type="predicted"/>
<dbReference type="SUPFAM" id="SSF53474">
    <property type="entry name" value="alpha/beta-Hydrolases"/>
    <property type="match status" value="1"/>
</dbReference>
<dbReference type="GO" id="GO:0016787">
    <property type="term" value="F:hydrolase activity"/>
    <property type="evidence" value="ECO:0007669"/>
    <property type="project" value="UniProtKB-KW"/>
</dbReference>
<dbReference type="Proteomes" id="UP000674234">
    <property type="component" value="Unassembled WGS sequence"/>
</dbReference>